<evidence type="ECO:0000313" key="4">
    <source>
        <dbReference type="EMBL" id="KAB5591901.1"/>
    </source>
</evidence>
<feature type="region of interest" description="Disordered" evidence="2">
    <location>
        <begin position="1219"/>
        <end position="1333"/>
    </location>
</feature>
<keyword evidence="1" id="KW-0694">RNA-binding</keyword>
<organism evidence="4 5">
    <name type="scientific">Ceratobasidium theobromae</name>
    <dbReference type="NCBI Taxonomy" id="1582974"/>
    <lineage>
        <taxon>Eukaryota</taxon>
        <taxon>Fungi</taxon>
        <taxon>Dikarya</taxon>
        <taxon>Basidiomycota</taxon>
        <taxon>Agaricomycotina</taxon>
        <taxon>Agaricomycetes</taxon>
        <taxon>Cantharellales</taxon>
        <taxon>Ceratobasidiaceae</taxon>
        <taxon>Ceratobasidium</taxon>
    </lineage>
</organism>
<dbReference type="EMBL" id="SSOP01000083">
    <property type="protein sequence ID" value="KAB5591901.1"/>
    <property type="molecule type" value="Genomic_DNA"/>
</dbReference>
<dbReference type="EC" id="2.7.7.48" evidence="1"/>
<dbReference type="PANTHER" id="PTHR23079:SF55">
    <property type="entry name" value="RNA-DIRECTED RNA POLYMERASE"/>
    <property type="match status" value="1"/>
</dbReference>
<feature type="compositionally biased region" description="Basic and acidic residues" evidence="2">
    <location>
        <begin position="1006"/>
        <end position="1018"/>
    </location>
</feature>
<dbReference type="Pfam" id="PF05183">
    <property type="entry name" value="RdRP"/>
    <property type="match status" value="1"/>
</dbReference>
<feature type="compositionally biased region" description="Basic residues" evidence="2">
    <location>
        <begin position="1322"/>
        <end position="1333"/>
    </location>
</feature>
<dbReference type="InterPro" id="IPR007855">
    <property type="entry name" value="RDRP"/>
</dbReference>
<dbReference type="GO" id="GO:0003968">
    <property type="term" value="F:RNA-directed RNA polymerase activity"/>
    <property type="evidence" value="ECO:0007669"/>
    <property type="project" value="UniProtKB-KW"/>
</dbReference>
<dbReference type="GO" id="GO:0030422">
    <property type="term" value="P:siRNA processing"/>
    <property type="evidence" value="ECO:0007669"/>
    <property type="project" value="TreeGrafter"/>
</dbReference>
<dbReference type="OrthoDB" id="6513042at2759"/>
<gene>
    <name evidence="4" type="ORF">CTheo_4634</name>
</gene>
<dbReference type="GO" id="GO:0031380">
    <property type="term" value="C:nuclear RNA-directed RNA polymerase complex"/>
    <property type="evidence" value="ECO:0007669"/>
    <property type="project" value="TreeGrafter"/>
</dbReference>
<feature type="domain" description="RDRP core" evidence="3">
    <location>
        <begin position="469"/>
        <end position="973"/>
    </location>
</feature>
<comment type="catalytic activity">
    <reaction evidence="1">
        <text>RNA(n) + a ribonucleoside 5'-triphosphate = RNA(n+1) + diphosphate</text>
        <dbReference type="Rhea" id="RHEA:21248"/>
        <dbReference type="Rhea" id="RHEA-COMP:14527"/>
        <dbReference type="Rhea" id="RHEA-COMP:17342"/>
        <dbReference type="ChEBI" id="CHEBI:33019"/>
        <dbReference type="ChEBI" id="CHEBI:61557"/>
        <dbReference type="ChEBI" id="CHEBI:140395"/>
        <dbReference type="EC" id="2.7.7.48"/>
    </reaction>
</comment>
<keyword evidence="1" id="KW-0808">Transferase</keyword>
<dbReference type="GO" id="GO:0003723">
    <property type="term" value="F:RNA binding"/>
    <property type="evidence" value="ECO:0007669"/>
    <property type="project" value="UniProtKB-KW"/>
</dbReference>
<sequence>MHRIYFDKLPQNVARSAFRDVIEKFTQNLAESADVLAPKPMITLNIPSQPTAENKHDGHGFISFQDEKLVDKFLAQLKVEPIMFKTEMVVFSREPLNNLQSSGSYRPSTSATQATVEQPQERRAKPPARPVSNRVEPRRSFGTKMNLNRTKHFRPEKREIRPPNPIYLRKLQHRLSILGHHSRLERLEFGVLRNWNFSVEYTRSLIDETGYFIFEDDEKSLRITMGGSHQDSIMPSIAISIQIVNYVALGTDVGKSYMFLALSQNPHFELGEVYRKTSGNARKDAKGCRKRLSALDEHHERVAPFASRWIKLVFHEDSHRPSPKICEMAGLPIVQMDPPLTFNKQDMYARRHVDAVLKWVQGDSLHWDIAFQCEALFRNGTLVPQEILAIKPIVEQLAKESPERAADALNTFRSEIEGAGARRTFNDFKNQDVIEAFSEHISDNRKSTPIDRLRFGTSKSNFMCYHVKITPTAVYLTGPLAEQSNRVIRRYTGFESYFIRVSFTDEADGRAQFEHEVDNQAFTHERIGRFLKNCVQIGNRRYELLGYSQSGFRDHACFFSAPFVFEGEDITAHSIRESLGNFESVIYCPARYGARMSQAFSSTDPSLVLHESVIKHIPDIQRGSSKLQFTDGCGTISRQLAMEVWQSMLEQMPHTRRRQRHKNEPTPCAFQIRMGGSKGMVRIDPKLKGRVLSLRPSMTKFDAPGEFSLEIARAFSGYSPCFLNRPLVMLLWTGGIDDSVFEKLMADNLQSTQSGMKTLAGAGQQMSGNRLGYPFQLASTFIKLSRLGLELDQPGVRTSGLHKILNTTLYQIKRDLKHKARIKVPGSYTIVGVCDEDGYLRPREIYACIQEFDHKTGATETRYLKGRMLVTRSPVIHPGDAQILYAIGKPPPDSPFAGEGNNLPNCLVFSTHGLRPVPNMLGGGDLDGDLYNLIPLPELIPPHIYAPAEYPPANLNKLTTPSTIDDVADFMVEAVDFVKTGTPVKHEAIKRPRYDKSIDEQTGLGRKPDWQAGHGRDPTDGRYYECPSVLGRLFRAVELESGNPAREPNSEDQKPIAIQKCLASHVARYKDQLQGALDQFDNEIGALLLRHIAELNHICAAHTMSSESSERVSEVEVMLGINLEANSKSNLTERMKRLTHELANFVRAELKGAEDDSPYNWLARSWRAYLCTSNFGDETFGALSFSWLALGSVLDALQAIDENFLPVIKNSIFPPFSSIPPIDIEPPESEEQFDRDNWTWEDPKEGTEDKDEESNANGTGDRQQNRHGRGRSNQNGRNGRHSNRNGNRSNQANGSQRSPNANQQSNGSTNGRGGGNGARTSNRGHRRGYSIVS</sequence>
<name>A0A5N5QKA2_9AGAM</name>
<keyword evidence="5" id="KW-1185">Reference proteome</keyword>
<comment type="caution">
    <text evidence="4">The sequence shown here is derived from an EMBL/GenBank/DDBJ whole genome shotgun (WGS) entry which is preliminary data.</text>
</comment>
<accession>A0A5N5QKA2</accession>
<keyword evidence="1" id="KW-0548">Nucleotidyltransferase</keyword>
<feature type="compositionally biased region" description="Polar residues" evidence="2">
    <location>
        <begin position="1292"/>
        <end position="1301"/>
    </location>
</feature>
<comment type="similarity">
    <text evidence="1">Belongs to the RdRP family.</text>
</comment>
<dbReference type="InterPro" id="IPR057596">
    <property type="entry name" value="RDRP_core"/>
</dbReference>
<evidence type="ECO:0000256" key="2">
    <source>
        <dbReference type="SAM" id="MobiDB-lite"/>
    </source>
</evidence>
<dbReference type="Proteomes" id="UP000383932">
    <property type="component" value="Unassembled WGS sequence"/>
</dbReference>
<protein>
    <recommendedName>
        <fullName evidence="1">RNA-dependent RNA polymerase</fullName>
        <ecNumber evidence="1">2.7.7.48</ecNumber>
    </recommendedName>
</protein>
<evidence type="ECO:0000256" key="1">
    <source>
        <dbReference type="RuleBase" id="RU363098"/>
    </source>
</evidence>
<proteinExistence type="inferred from homology"/>
<feature type="compositionally biased region" description="Basic and acidic residues" evidence="2">
    <location>
        <begin position="1232"/>
        <end position="1247"/>
    </location>
</feature>
<feature type="compositionally biased region" description="Polar residues" evidence="2">
    <location>
        <begin position="99"/>
        <end position="118"/>
    </location>
</feature>
<feature type="region of interest" description="Disordered" evidence="2">
    <location>
        <begin position="99"/>
        <end position="138"/>
    </location>
</feature>
<evidence type="ECO:0000313" key="5">
    <source>
        <dbReference type="Proteomes" id="UP000383932"/>
    </source>
</evidence>
<keyword evidence="1 4" id="KW-0696">RNA-directed RNA polymerase</keyword>
<reference evidence="4 5" key="1">
    <citation type="journal article" date="2019" name="Fungal Biol. Biotechnol.">
        <title>Draft genome sequence of fastidious pathogen Ceratobasidium theobromae, which causes vascular-streak dieback in Theobroma cacao.</title>
        <authorList>
            <person name="Ali S.S."/>
            <person name="Asman A."/>
            <person name="Shao J."/>
            <person name="Firmansyah A.P."/>
            <person name="Susilo A.W."/>
            <person name="Rosmana A."/>
            <person name="McMahon P."/>
            <person name="Junaid M."/>
            <person name="Guest D."/>
            <person name="Kheng T.Y."/>
            <person name="Meinhardt L.W."/>
            <person name="Bailey B.A."/>
        </authorList>
    </citation>
    <scope>NUCLEOTIDE SEQUENCE [LARGE SCALE GENOMIC DNA]</scope>
    <source>
        <strain evidence="4 5">CT2</strain>
    </source>
</reference>
<evidence type="ECO:0000259" key="3">
    <source>
        <dbReference type="Pfam" id="PF05183"/>
    </source>
</evidence>
<dbReference type="PANTHER" id="PTHR23079">
    <property type="entry name" value="RNA-DEPENDENT RNA POLYMERASE"/>
    <property type="match status" value="1"/>
</dbReference>
<feature type="region of interest" description="Disordered" evidence="2">
    <location>
        <begin position="999"/>
        <end position="1018"/>
    </location>
</feature>